<proteinExistence type="predicted"/>
<name>A0A2Z5UZF1_9VIRU</name>
<keyword evidence="1" id="KW-1133">Transmembrane helix</keyword>
<dbReference type="Proteomes" id="UP000317522">
    <property type="component" value="Segment"/>
</dbReference>
<feature type="transmembrane region" description="Helical" evidence="1">
    <location>
        <begin position="21"/>
        <end position="43"/>
    </location>
</feature>
<dbReference type="EMBL" id="LC332918">
    <property type="protein sequence ID" value="BBB16547.1"/>
    <property type="molecule type" value="Genomic_DNA"/>
</dbReference>
<evidence type="ECO:0000256" key="1">
    <source>
        <dbReference type="SAM" id="Phobius"/>
    </source>
</evidence>
<keyword evidence="1" id="KW-0472">Membrane</keyword>
<accession>A0A2Z5UZF1</accession>
<evidence type="ECO:0000313" key="2">
    <source>
        <dbReference type="EMBL" id="BBB16547.1"/>
    </source>
</evidence>
<keyword evidence="1" id="KW-0812">Transmembrane</keyword>
<sequence length="77" mass="8742">MFLIRHRVVVNRNMTNVYYDFIFNLLLQLSVRVASALVLDRLIGTTSSLAIHLAVLLLMCLVIPILIGILFPSKMEN</sequence>
<reference evidence="2" key="1">
    <citation type="submission" date="2017-10" db="EMBL/GenBank/DDBJ databases">
        <title>Ascovirus isolated from Spodoptera litura (Noctuidae: Lepidoptera) transmitted by generalist endoparasitoid Meteorus pulchricornis (Braconidae: Hymenoptera).</title>
        <authorList>
            <person name="Arai E."/>
            <person name="Ishii K."/>
            <person name="Ishii H."/>
            <person name="Kunimi Y."/>
            <person name="Inoue M.N."/>
            <person name="Makiyama N."/>
            <person name="Sagawa S."/>
            <person name="Nakai M."/>
        </authorList>
    </citation>
    <scope>NUCLEOTIDE SEQUENCE [LARGE SCALE GENOMIC DNA]</scope>
    <source>
        <strain evidence="2">ENT01</strain>
    </source>
</reference>
<protein>
    <submittedName>
        <fullName evidence="2">7.9 kDa protein</fullName>
    </submittedName>
</protein>
<organism evidence="2">
    <name type="scientific">Heliothis virescens ascovirus 3j</name>
    <dbReference type="NCBI Taxonomy" id="1561067"/>
    <lineage>
        <taxon>Viruses</taxon>
        <taxon>Varidnaviria</taxon>
        <taxon>Bamfordvirae</taxon>
        <taxon>Nucleocytoviricota</taxon>
        <taxon>Megaviricetes</taxon>
        <taxon>Pimascovirales</taxon>
        <taxon>Pimascovirales incertae sedis</taxon>
        <taxon>Ascoviridae</taxon>
        <taxon>Ascovirus</taxon>
    </lineage>
</organism>
<feature type="transmembrane region" description="Helical" evidence="1">
    <location>
        <begin position="49"/>
        <end position="71"/>
    </location>
</feature>